<gene>
    <name evidence="2" type="ORF">PLEOSDRAFT_158534</name>
</gene>
<feature type="region of interest" description="Disordered" evidence="1">
    <location>
        <begin position="1"/>
        <end position="53"/>
    </location>
</feature>
<evidence type="ECO:0000256" key="1">
    <source>
        <dbReference type="SAM" id="MobiDB-lite"/>
    </source>
</evidence>
<dbReference type="Proteomes" id="UP000027073">
    <property type="component" value="Unassembled WGS sequence"/>
</dbReference>
<accession>A0A067NIA0</accession>
<evidence type="ECO:0000313" key="3">
    <source>
        <dbReference type="Proteomes" id="UP000027073"/>
    </source>
</evidence>
<dbReference type="AlphaFoldDB" id="A0A067NIA0"/>
<name>A0A067NIA0_PLEO1</name>
<dbReference type="OrthoDB" id="10450494at2759"/>
<reference evidence="3" key="1">
    <citation type="journal article" date="2014" name="Proc. Natl. Acad. Sci. U.S.A.">
        <title>Extensive sampling of basidiomycete genomes demonstrates inadequacy of the white-rot/brown-rot paradigm for wood decay fungi.</title>
        <authorList>
            <person name="Riley R."/>
            <person name="Salamov A.A."/>
            <person name="Brown D.W."/>
            <person name="Nagy L.G."/>
            <person name="Floudas D."/>
            <person name="Held B.W."/>
            <person name="Levasseur A."/>
            <person name="Lombard V."/>
            <person name="Morin E."/>
            <person name="Otillar R."/>
            <person name="Lindquist E.A."/>
            <person name="Sun H."/>
            <person name="LaButti K.M."/>
            <person name="Schmutz J."/>
            <person name="Jabbour D."/>
            <person name="Luo H."/>
            <person name="Baker S.E."/>
            <person name="Pisabarro A.G."/>
            <person name="Walton J.D."/>
            <person name="Blanchette R.A."/>
            <person name="Henrissat B."/>
            <person name="Martin F."/>
            <person name="Cullen D."/>
            <person name="Hibbett D.S."/>
            <person name="Grigoriev I.V."/>
        </authorList>
    </citation>
    <scope>NUCLEOTIDE SEQUENCE [LARGE SCALE GENOMIC DNA]</scope>
    <source>
        <strain evidence="3">PC15</strain>
    </source>
</reference>
<dbReference type="EMBL" id="KL198008">
    <property type="protein sequence ID" value="KDQ27589.1"/>
    <property type="molecule type" value="Genomic_DNA"/>
</dbReference>
<dbReference type="HOGENOM" id="CLU_2528381_0_0_1"/>
<organism evidence="2 3">
    <name type="scientific">Pleurotus ostreatus (strain PC15)</name>
    <name type="common">Oyster mushroom</name>
    <dbReference type="NCBI Taxonomy" id="1137138"/>
    <lineage>
        <taxon>Eukaryota</taxon>
        <taxon>Fungi</taxon>
        <taxon>Dikarya</taxon>
        <taxon>Basidiomycota</taxon>
        <taxon>Agaricomycotina</taxon>
        <taxon>Agaricomycetes</taxon>
        <taxon>Agaricomycetidae</taxon>
        <taxon>Agaricales</taxon>
        <taxon>Pleurotineae</taxon>
        <taxon>Pleurotaceae</taxon>
        <taxon>Pleurotus</taxon>
    </lineage>
</organism>
<feature type="compositionally biased region" description="Basic residues" evidence="1">
    <location>
        <begin position="23"/>
        <end position="34"/>
    </location>
</feature>
<proteinExistence type="predicted"/>
<sequence length="84" mass="9087">MAKDKRRRPERQTKNLQAAKNASKNKAKQNKALRAKNASLREHLDGQAQLEPIYGMNQRTSTGASSVTTINADVADLAVALGGI</sequence>
<protein>
    <submittedName>
        <fullName evidence="2">Uncharacterized protein</fullName>
    </submittedName>
</protein>
<dbReference type="VEuPathDB" id="FungiDB:PLEOSDRAFT_158534"/>
<evidence type="ECO:0000313" key="2">
    <source>
        <dbReference type="EMBL" id="KDQ27589.1"/>
    </source>
</evidence>
<dbReference type="InParanoid" id="A0A067NIA0"/>